<dbReference type="InterPro" id="IPR038765">
    <property type="entry name" value="Papain-like_cys_pep_sf"/>
</dbReference>
<feature type="region of interest" description="Disordered" evidence="1">
    <location>
        <begin position="176"/>
        <end position="198"/>
    </location>
</feature>
<keyword evidence="4" id="KW-1185">Reference proteome</keyword>
<reference evidence="3 4" key="1">
    <citation type="journal article" date="2016" name="Genome Announc.">
        <title>Draft Genome Sequence of Planomonospora sphaerica JCM9374, a Rare Actinomycete.</title>
        <authorList>
            <person name="Dohra H."/>
            <person name="Suzuki T."/>
            <person name="Inoue Y."/>
            <person name="Kodani S."/>
        </authorList>
    </citation>
    <scope>NUCLEOTIDE SEQUENCE [LARGE SCALE GENOMIC DNA]</scope>
    <source>
        <strain evidence="3 4">JCM 9374</strain>
    </source>
</reference>
<dbReference type="AlphaFoldDB" id="A0A171DNL4"/>
<evidence type="ECO:0000259" key="2">
    <source>
        <dbReference type="Pfam" id="PF05257"/>
    </source>
</evidence>
<feature type="domain" description="Peptidase C51" evidence="2">
    <location>
        <begin position="251"/>
        <end position="335"/>
    </location>
</feature>
<evidence type="ECO:0000313" key="4">
    <source>
        <dbReference type="Proteomes" id="UP000077701"/>
    </source>
</evidence>
<feature type="region of interest" description="Disordered" evidence="1">
    <location>
        <begin position="1"/>
        <end position="46"/>
    </location>
</feature>
<evidence type="ECO:0000256" key="1">
    <source>
        <dbReference type="SAM" id="MobiDB-lite"/>
    </source>
</evidence>
<organism evidence="3 4">
    <name type="scientific">Planomonospora sphaerica</name>
    <dbReference type="NCBI Taxonomy" id="161355"/>
    <lineage>
        <taxon>Bacteria</taxon>
        <taxon>Bacillati</taxon>
        <taxon>Actinomycetota</taxon>
        <taxon>Actinomycetes</taxon>
        <taxon>Streptosporangiales</taxon>
        <taxon>Streptosporangiaceae</taxon>
        <taxon>Planomonospora</taxon>
    </lineage>
</organism>
<proteinExistence type="predicted"/>
<dbReference type="Proteomes" id="UP000077701">
    <property type="component" value="Unassembled WGS sequence"/>
</dbReference>
<dbReference type="EMBL" id="BDCX01000018">
    <property type="protein sequence ID" value="GAT70655.1"/>
    <property type="molecule type" value="Genomic_DNA"/>
</dbReference>
<dbReference type="InterPro" id="IPR007921">
    <property type="entry name" value="CHAP_dom"/>
</dbReference>
<protein>
    <submittedName>
        <fullName evidence="3">CHAP domain containing protein</fullName>
    </submittedName>
</protein>
<evidence type="ECO:0000313" key="3">
    <source>
        <dbReference type="EMBL" id="GAT70655.1"/>
    </source>
</evidence>
<feature type="region of interest" description="Disordered" evidence="1">
    <location>
        <begin position="113"/>
        <end position="139"/>
    </location>
</feature>
<dbReference type="Pfam" id="PF05257">
    <property type="entry name" value="CHAP"/>
    <property type="match status" value="1"/>
</dbReference>
<name>A0A171DNL4_9ACTN</name>
<dbReference type="Gene3D" id="3.90.1720.10">
    <property type="entry name" value="endopeptidase domain like (from Nostoc punctiforme)"/>
    <property type="match status" value="1"/>
</dbReference>
<dbReference type="STRING" id="161355.PS9374_06341"/>
<sequence>MHRSPFARRPEPSPGRGAAPGREPSTGPRPPRRGSSSGGQQKGNASLSALSRVFYRGTLSAGLAFTALTGFAALPAEAAVAAALPVADDQQGGAPFAEMQSRIAEIESRIETLQRRTPQEPPAETALRTPDSTGTGAQAGELRLPGQAALDEVQAQLEGGGLRLPELQSGDLRLPEPLRPGGARAQAGGLPLPEAAPQDARTQAVGGTAAARVRQVVTTALGKVGEGERKDGTTFYGAWYDDYTDQKGFAGAAWCDMFLSWVAVQHGLEKQMGVFAYTPWHAEWFKKQGRFDRKPQAGDLVFFDWAGSRSISAIDHIGLVTGVNPDGSVSTVEGNISDKVVTRTRTMDTIVGFGHPAYGG</sequence>
<reference evidence="4" key="2">
    <citation type="submission" date="2016-04" db="EMBL/GenBank/DDBJ databases">
        <title>Planomonospora sphaerica JCM9374 whole genome shotgun sequence.</title>
        <authorList>
            <person name="Suzuki T."/>
            <person name="Dohra H."/>
            <person name="Kodani S."/>
        </authorList>
    </citation>
    <scope>NUCLEOTIDE SEQUENCE [LARGE SCALE GENOMIC DNA]</scope>
    <source>
        <strain evidence="4">JCM 9374</strain>
    </source>
</reference>
<gene>
    <name evidence="3" type="ORF">PS9374_06341</name>
</gene>
<dbReference type="SUPFAM" id="SSF54001">
    <property type="entry name" value="Cysteine proteinases"/>
    <property type="match status" value="1"/>
</dbReference>
<accession>A0A171DNL4</accession>
<comment type="caution">
    <text evidence="3">The sequence shown here is derived from an EMBL/GenBank/DDBJ whole genome shotgun (WGS) entry which is preliminary data.</text>
</comment>